<dbReference type="AlphaFoldDB" id="A0A5B7TST4"/>
<keyword evidence="6" id="KW-0472">Membrane</keyword>
<protein>
    <recommendedName>
        <fullName evidence="2">histidine kinase</fullName>
        <ecNumber evidence="2">2.7.13.3</ecNumber>
    </recommendedName>
</protein>
<proteinExistence type="predicted"/>
<evidence type="ECO:0000256" key="5">
    <source>
        <dbReference type="ARBA" id="ARBA00022777"/>
    </source>
</evidence>
<dbReference type="CDD" id="cd00082">
    <property type="entry name" value="HisKA"/>
    <property type="match status" value="1"/>
</dbReference>
<dbReference type="InterPro" id="IPR036890">
    <property type="entry name" value="HATPase_C_sf"/>
</dbReference>
<dbReference type="FunFam" id="3.30.565.10:FF:000006">
    <property type="entry name" value="Sensor histidine kinase WalK"/>
    <property type="match status" value="1"/>
</dbReference>
<dbReference type="SUPFAM" id="SSF55874">
    <property type="entry name" value="ATPase domain of HSP90 chaperone/DNA topoisomerase II/histidine kinase"/>
    <property type="match status" value="1"/>
</dbReference>
<dbReference type="Pfam" id="PF02518">
    <property type="entry name" value="HATPase_c"/>
    <property type="match status" value="1"/>
</dbReference>
<gene>
    <name evidence="8" type="ORF">FF125_12780</name>
</gene>
<dbReference type="GO" id="GO:0000155">
    <property type="term" value="F:phosphorelay sensor kinase activity"/>
    <property type="evidence" value="ECO:0007669"/>
    <property type="project" value="InterPro"/>
</dbReference>
<dbReference type="InterPro" id="IPR004358">
    <property type="entry name" value="Sig_transdc_His_kin-like_C"/>
</dbReference>
<dbReference type="EC" id="2.7.13.3" evidence="2"/>
<evidence type="ECO:0000313" key="8">
    <source>
        <dbReference type="EMBL" id="QCX39268.1"/>
    </source>
</evidence>
<dbReference type="PROSITE" id="PS50109">
    <property type="entry name" value="HIS_KIN"/>
    <property type="match status" value="1"/>
</dbReference>
<accession>A0A5B7TST4</accession>
<comment type="catalytic activity">
    <reaction evidence="1">
        <text>ATP + protein L-histidine = ADP + protein N-phospho-L-histidine.</text>
        <dbReference type="EC" id="2.7.13.3"/>
    </reaction>
</comment>
<feature type="domain" description="Histidine kinase" evidence="7">
    <location>
        <begin position="305"/>
        <end position="523"/>
    </location>
</feature>
<dbReference type="PRINTS" id="PR00344">
    <property type="entry name" value="BCTRLSENSOR"/>
</dbReference>
<dbReference type="OrthoDB" id="1933776at2"/>
<keyword evidence="3" id="KW-0597">Phosphoprotein</keyword>
<keyword evidence="5 8" id="KW-0418">Kinase</keyword>
<evidence type="ECO:0000256" key="2">
    <source>
        <dbReference type="ARBA" id="ARBA00012438"/>
    </source>
</evidence>
<feature type="transmembrane region" description="Helical" evidence="6">
    <location>
        <begin position="6"/>
        <end position="28"/>
    </location>
</feature>
<dbReference type="RefSeq" id="WP_138950129.1">
    <property type="nucleotide sequence ID" value="NZ_CP040749.1"/>
</dbReference>
<dbReference type="SMART" id="SM00388">
    <property type="entry name" value="HisKA"/>
    <property type="match status" value="1"/>
</dbReference>
<sequence length="523" mass="60140">MSKRVFVLLIILMSIALIGIISVQIYWIKSSVDIREKQFENDVKFVLSKVSENIQEREISDYYREYKTVIDSATRSDGELIKKDFYFSKIDTVTNEIFSFRQSVLENSFKTDIPLFENDSLIFKDILSEEVQEVSSFNDFFQSDINDVTPTERIYNVARDSRLIALNFENNFKKIAAQKPIYDRIGTNEISLNLENELRDRGVDIKFNFGVFGDGLATKVKSSKFKNIEGKSYSVPLFIDDDGNSNYELRVTFPSKNEYIFASITNILILAAIFILVIMLAFGSAIYQLIKQKQISEIKTDFINNMTHEFKTPIATINLALDAIKNPKIIGDKDKVLRYTEMIRQENKRMHGQVENVLRISRLEKNQLDISQGVNDLHDIIEDAITHVQLIIDDKGGYINLHLEALQSEVMINKFHFTSVITNILDNAIKYTNEPPKIDIYTENAGNYVILHVKDQGIGMNKNVQKHVFDKFYREQKVNIHDVKGHGLGLSYVKKIVEHHHGNVYVESEKGKGSTFTIKLPLI</sequence>
<dbReference type="InterPro" id="IPR003661">
    <property type="entry name" value="HisK_dim/P_dom"/>
</dbReference>
<organism evidence="8 9">
    <name type="scientific">Aureibaculum algae</name>
    <dbReference type="NCBI Taxonomy" id="2584122"/>
    <lineage>
        <taxon>Bacteria</taxon>
        <taxon>Pseudomonadati</taxon>
        <taxon>Bacteroidota</taxon>
        <taxon>Flavobacteriia</taxon>
        <taxon>Flavobacteriales</taxon>
        <taxon>Flavobacteriaceae</taxon>
        <taxon>Aureibaculum</taxon>
    </lineage>
</organism>
<dbReference type="InterPro" id="IPR036097">
    <property type="entry name" value="HisK_dim/P_sf"/>
</dbReference>
<dbReference type="PANTHER" id="PTHR43547:SF2">
    <property type="entry name" value="HYBRID SIGNAL TRANSDUCTION HISTIDINE KINASE C"/>
    <property type="match status" value="1"/>
</dbReference>
<dbReference type="SUPFAM" id="SSF47384">
    <property type="entry name" value="Homodimeric domain of signal transducing histidine kinase"/>
    <property type="match status" value="1"/>
</dbReference>
<keyword evidence="4" id="KW-0808">Transferase</keyword>
<dbReference type="Pfam" id="PF00512">
    <property type="entry name" value="HisKA"/>
    <property type="match status" value="1"/>
</dbReference>
<dbReference type="KEGG" id="fbe:FF125_12780"/>
<dbReference type="Gene3D" id="3.30.565.10">
    <property type="entry name" value="Histidine kinase-like ATPase, C-terminal domain"/>
    <property type="match status" value="1"/>
</dbReference>
<name>A0A5B7TST4_9FLAO</name>
<keyword evidence="6" id="KW-0812">Transmembrane</keyword>
<dbReference type="PANTHER" id="PTHR43547">
    <property type="entry name" value="TWO-COMPONENT HISTIDINE KINASE"/>
    <property type="match status" value="1"/>
</dbReference>
<evidence type="ECO:0000313" key="9">
    <source>
        <dbReference type="Proteomes" id="UP000306229"/>
    </source>
</evidence>
<dbReference type="InterPro" id="IPR003594">
    <property type="entry name" value="HATPase_dom"/>
</dbReference>
<dbReference type="Proteomes" id="UP000306229">
    <property type="component" value="Chromosome"/>
</dbReference>
<keyword evidence="9" id="KW-1185">Reference proteome</keyword>
<feature type="transmembrane region" description="Helical" evidence="6">
    <location>
        <begin position="259"/>
        <end position="287"/>
    </location>
</feature>
<evidence type="ECO:0000256" key="6">
    <source>
        <dbReference type="SAM" id="Phobius"/>
    </source>
</evidence>
<evidence type="ECO:0000256" key="1">
    <source>
        <dbReference type="ARBA" id="ARBA00000085"/>
    </source>
</evidence>
<reference evidence="8 9" key="1">
    <citation type="submission" date="2019-05" db="EMBL/GenBank/DDBJ databases">
        <title>Algicella ahnfeltiae gen. nov., sp. nov., a novel marine bacterium of the family Flavobacteriaceae isolated from a red alga.</title>
        <authorList>
            <person name="Nedashkovskaya O.I."/>
            <person name="Kukhlevskiy A.D."/>
            <person name="Kim S.-G."/>
            <person name="Zhukova N.V."/>
            <person name="Mikhailov V.V."/>
        </authorList>
    </citation>
    <scope>NUCLEOTIDE SEQUENCE [LARGE SCALE GENOMIC DNA]</scope>
    <source>
        <strain evidence="8 9">10Alg115</strain>
    </source>
</reference>
<evidence type="ECO:0000259" key="7">
    <source>
        <dbReference type="PROSITE" id="PS50109"/>
    </source>
</evidence>
<evidence type="ECO:0000256" key="3">
    <source>
        <dbReference type="ARBA" id="ARBA00022553"/>
    </source>
</evidence>
<dbReference type="InterPro" id="IPR005467">
    <property type="entry name" value="His_kinase_dom"/>
</dbReference>
<dbReference type="EMBL" id="CP040749">
    <property type="protein sequence ID" value="QCX39268.1"/>
    <property type="molecule type" value="Genomic_DNA"/>
</dbReference>
<evidence type="ECO:0000256" key="4">
    <source>
        <dbReference type="ARBA" id="ARBA00022679"/>
    </source>
</evidence>
<dbReference type="SMART" id="SM00387">
    <property type="entry name" value="HATPase_c"/>
    <property type="match status" value="1"/>
</dbReference>
<keyword evidence="6" id="KW-1133">Transmembrane helix</keyword>
<dbReference type="Gene3D" id="1.10.287.130">
    <property type="match status" value="1"/>
</dbReference>